<dbReference type="GO" id="GO:0005506">
    <property type="term" value="F:iron ion binding"/>
    <property type="evidence" value="ECO:0007669"/>
    <property type="project" value="InterPro"/>
</dbReference>
<keyword evidence="6 7" id="KW-0472">Membrane</keyword>
<dbReference type="PANTHER" id="PTHR21624:SF1">
    <property type="entry name" value="ALKYLGLYCEROL MONOOXYGENASE"/>
    <property type="match status" value="1"/>
</dbReference>
<dbReference type="GO" id="GO:0050479">
    <property type="term" value="F:glyceryl-ether monooxygenase activity"/>
    <property type="evidence" value="ECO:0007669"/>
    <property type="project" value="TreeGrafter"/>
</dbReference>
<evidence type="ECO:0000256" key="3">
    <source>
        <dbReference type="ARBA" id="ARBA00022989"/>
    </source>
</evidence>
<feature type="transmembrane region" description="Helical" evidence="7">
    <location>
        <begin position="148"/>
        <end position="172"/>
    </location>
</feature>
<comment type="caution">
    <text evidence="9">The sequence shown here is derived from an EMBL/GenBank/DDBJ whole genome shotgun (WGS) entry which is preliminary data.</text>
</comment>
<keyword evidence="4" id="KW-0560">Oxidoreductase</keyword>
<feature type="domain" description="Fatty acid hydroxylase" evidence="8">
    <location>
        <begin position="95"/>
        <end position="231"/>
    </location>
</feature>
<evidence type="ECO:0000313" key="9">
    <source>
        <dbReference type="EMBL" id="ODJ89624.1"/>
    </source>
</evidence>
<dbReference type="InterPro" id="IPR051689">
    <property type="entry name" value="Sterol_desaturase/TMEM195"/>
</dbReference>
<keyword evidence="3 7" id="KW-1133">Transmembrane helix</keyword>
<reference evidence="9 10" key="1">
    <citation type="submission" date="2016-06" db="EMBL/GenBank/DDBJ databases">
        <title>Genome sequence of endosymbiont of Candidatus Endolucinida thiodiazotropha.</title>
        <authorList>
            <person name="Poehlein A."/>
            <person name="Koenig S."/>
            <person name="Heiden S.E."/>
            <person name="Thuermer A."/>
            <person name="Voget S."/>
            <person name="Daniel R."/>
            <person name="Markert S."/>
            <person name="Gros O."/>
            <person name="Schweder T."/>
        </authorList>
    </citation>
    <scope>NUCLEOTIDE SEQUENCE [LARGE SCALE GENOMIC DNA]</scope>
    <source>
        <strain evidence="9 10">COS</strain>
    </source>
</reference>
<dbReference type="Pfam" id="PF04116">
    <property type="entry name" value="FA_hydroxylase"/>
    <property type="match status" value="1"/>
</dbReference>
<organism evidence="9 10">
    <name type="scientific">Candidatus Thiodiazotropha endolucinida</name>
    <dbReference type="NCBI Taxonomy" id="1655433"/>
    <lineage>
        <taxon>Bacteria</taxon>
        <taxon>Pseudomonadati</taxon>
        <taxon>Pseudomonadota</taxon>
        <taxon>Gammaproteobacteria</taxon>
        <taxon>Chromatiales</taxon>
        <taxon>Sedimenticolaceae</taxon>
        <taxon>Candidatus Thiodiazotropha</taxon>
    </lineage>
</organism>
<feature type="transmembrane region" description="Helical" evidence="7">
    <location>
        <begin position="50"/>
        <end position="74"/>
    </location>
</feature>
<keyword evidence="5" id="KW-0443">Lipid metabolism</keyword>
<evidence type="ECO:0000313" key="10">
    <source>
        <dbReference type="Proteomes" id="UP000094769"/>
    </source>
</evidence>
<proteinExistence type="predicted"/>
<dbReference type="InterPro" id="IPR006694">
    <property type="entry name" value="Fatty_acid_hydroxylase"/>
</dbReference>
<keyword evidence="10" id="KW-1185">Reference proteome</keyword>
<evidence type="ECO:0000256" key="6">
    <source>
        <dbReference type="ARBA" id="ARBA00023136"/>
    </source>
</evidence>
<dbReference type="GO" id="GO:0008610">
    <property type="term" value="P:lipid biosynthetic process"/>
    <property type="evidence" value="ECO:0007669"/>
    <property type="project" value="InterPro"/>
</dbReference>
<dbReference type="EMBL" id="MARB01000001">
    <property type="protein sequence ID" value="ODJ89624.1"/>
    <property type="molecule type" value="Genomic_DNA"/>
</dbReference>
<dbReference type="Proteomes" id="UP000094769">
    <property type="component" value="Unassembled WGS sequence"/>
</dbReference>
<accession>A0A7Z0VPX4</accession>
<keyword evidence="2 7" id="KW-0812">Transmembrane</keyword>
<feature type="transmembrane region" description="Helical" evidence="7">
    <location>
        <begin position="12"/>
        <end position="29"/>
    </location>
</feature>
<dbReference type="PANTHER" id="PTHR21624">
    <property type="entry name" value="STEROL DESATURASE-RELATED PROTEIN"/>
    <property type="match status" value="1"/>
</dbReference>
<evidence type="ECO:0000256" key="2">
    <source>
        <dbReference type="ARBA" id="ARBA00022692"/>
    </source>
</evidence>
<dbReference type="GO" id="GO:0016020">
    <property type="term" value="C:membrane"/>
    <property type="evidence" value="ECO:0007669"/>
    <property type="project" value="GOC"/>
</dbReference>
<evidence type="ECO:0000256" key="7">
    <source>
        <dbReference type="SAM" id="Phobius"/>
    </source>
</evidence>
<dbReference type="AlphaFoldDB" id="A0A7Z0VPX4"/>
<dbReference type="OrthoDB" id="9770329at2"/>
<evidence type="ECO:0000259" key="8">
    <source>
        <dbReference type="Pfam" id="PF04116"/>
    </source>
</evidence>
<gene>
    <name evidence="9" type="ORF">CODIS_01840</name>
</gene>
<name>A0A7Z0VPX4_9GAMM</name>
<dbReference type="RefSeq" id="WP_069120578.1">
    <property type="nucleotide sequence ID" value="NZ_MARB01000001.1"/>
</dbReference>
<evidence type="ECO:0000256" key="4">
    <source>
        <dbReference type="ARBA" id="ARBA00023002"/>
    </source>
</evidence>
<comment type="subcellular location">
    <subcellularLocation>
        <location evidence="1">Endomembrane system</location>
        <topology evidence="1">Multi-pass membrane protein</topology>
    </subcellularLocation>
</comment>
<protein>
    <submittedName>
        <fullName evidence="9">Fatty acid hydroxylase superfamily protein</fullName>
    </submittedName>
</protein>
<sequence length="280" mass="31982">MNWNEWVLGNELPIRLIFFFGVFAIIALWEIHSPRRQLTVPKGARWINNLGLVALNTVILRLLFPAAAVGVALLAQKQGWGLLNYVAIPFPLSVIIAVVAMDFVIYLQHVMVHAVPLLWRLHRVHHADLDYDVTTGARFHTIEIILSMLIKMATIILLGPPLVAVVIFEILLNATAMFNHGNISIPERIDRVLRLFVVTPDMHRVHHSVHAPMANSNFGFNLPWWDRLLGTYVAQPPEGHVEMEIGLNEFRDPQQVDRLPGMLMLPFVRELGEYTINRRW</sequence>
<feature type="transmembrane region" description="Helical" evidence="7">
    <location>
        <begin position="86"/>
        <end position="107"/>
    </location>
</feature>
<evidence type="ECO:0000256" key="1">
    <source>
        <dbReference type="ARBA" id="ARBA00004127"/>
    </source>
</evidence>
<dbReference type="GO" id="GO:0006643">
    <property type="term" value="P:membrane lipid metabolic process"/>
    <property type="evidence" value="ECO:0007669"/>
    <property type="project" value="TreeGrafter"/>
</dbReference>
<dbReference type="GO" id="GO:0012505">
    <property type="term" value="C:endomembrane system"/>
    <property type="evidence" value="ECO:0007669"/>
    <property type="project" value="UniProtKB-SubCell"/>
</dbReference>
<evidence type="ECO:0000256" key="5">
    <source>
        <dbReference type="ARBA" id="ARBA00023098"/>
    </source>
</evidence>